<keyword evidence="1" id="KW-0472">Membrane</keyword>
<dbReference type="RefSeq" id="WP_269414153.1">
    <property type="nucleotide sequence ID" value="NZ_JAPWGL010000001.1"/>
</dbReference>
<dbReference type="Pfam" id="PF05569">
    <property type="entry name" value="Peptidase_M56"/>
    <property type="match status" value="1"/>
</dbReference>
<dbReference type="EMBL" id="JAPWGL010000001">
    <property type="protein sequence ID" value="MCZ4222352.1"/>
    <property type="molecule type" value="Genomic_DNA"/>
</dbReference>
<dbReference type="PANTHER" id="PTHR34978:SF3">
    <property type="entry name" value="SLR0241 PROTEIN"/>
    <property type="match status" value="1"/>
</dbReference>
<organism evidence="3 4">
    <name type="scientific">Pedobacter rhodius</name>
    <dbReference type="NCBI Taxonomy" id="3004098"/>
    <lineage>
        <taxon>Bacteria</taxon>
        <taxon>Pseudomonadati</taxon>
        <taxon>Bacteroidota</taxon>
        <taxon>Sphingobacteriia</taxon>
        <taxon>Sphingobacteriales</taxon>
        <taxon>Sphingobacteriaceae</taxon>
        <taxon>Pedobacter</taxon>
    </lineage>
</organism>
<reference evidence="3" key="1">
    <citation type="submission" date="2022-12" db="EMBL/GenBank/DDBJ databases">
        <title>Genome sequence of SJ11.</title>
        <authorList>
            <person name="Woo H."/>
        </authorList>
    </citation>
    <scope>NUCLEOTIDE SEQUENCE</scope>
    <source>
        <strain evidence="3">SJ11</strain>
    </source>
</reference>
<feature type="transmembrane region" description="Helical" evidence="1">
    <location>
        <begin position="86"/>
        <end position="108"/>
    </location>
</feature>
<protein>
    <submittedName>
        <fullName evidence="3">M56 family metallopeptidase</fullName>
    </submittedName>
</protein>
<evidence type="ECO:0000313" key="4">
    <source>
        <dbReference type="Proteomes" id="UP001144341"/>
    </source>
</evidence>
<sequence>MPHFFIILFKINLVLVLFAAAYYLVLRRLTFYVINRIFLLFGILFSTLYPFINLTGFFNSFKSAPAFLPQLNQNVNQFVQQESISFFWQILTFVFYAGVLFMASRLTIQFISLRRVHKNSNPGRVDEFDVRILNDEVSPFSFWQTIYVNPLLHKKEDLKNIIEHESVHVEEWHTLDIILAEISLVFYWFNPGVWLMKKAVRENIEFITDAKILKKGIDKKAYQYSLLGVGALNPSVAIVNNFNLSDLKKRIKMMNARRSSNINLARYLFILPILLITTLAFTIDKKDVEKSLMPLKTIVDKVIPEKKPEPLRIQVNQLKKPVKKVLQKPKFVDTTKNITLILNQDIRDSNSVHKILNLFLKDKNDKAPAKFKADRKIFISNFVFNDTVKNGETPEVRNIKITMNTDKDSQYSFSDGKRIINVVKVVETGNSRQDSLTKPDTKKHFFFTQSTSYSLDGNKVSAADLSRLDAKQIENIIISHGGMMDIKTKQK</sequence>
<feature type="transmembrane region" description="Helical" evidence="1">
    <location>
        <begin position="37"/>
        <end position="58"/>
    </location>
</feature>
<keyword evidence="4" id="KW-1185">Reference proteome</keyword>
<feature type="domain" description="Peptidase M56" evidence="2">
    <location>
        <begin position="145"/>
        <end position="254"/>
    </location>
</feature>
<evidence type="ECO:0000259" key="2">
    <source>
        <dbReference type="Pfam" id="PF05569"/>
    </source>
</evidence>
<feature type="transmembrane region" description="Helical" evidence="1">
    <location>
        <begin position="6"/>
        <end position="25"/>
    </location>
</feature>
<dbReference type="CDD" id="cd07341">
    <property type="entry name" value="M56_BlaR1_MecR1_like"/>
    <property type="match status" value="1"/>
</dbReference>
<dbReference type="Proteomes" id="UP001144341">
    <property type="component" value="Unassembled WGS sequence"/>
</dbReference>
<keyword evidence="1" id="KW-0812">Transmembrane</keyword>
<proteinExistence type="predicted"/>
<evidence type="ECO:0000256" key="1">
    <source>
        <dbReference type="SAM" id="Phobius"/>
    </source>
</evidence>
<dbReference type="InterPro" id="IPR008756">
    <property type="entry name" value="Peptidase_M56"/>
</dbReference>
<accession>A0ABT4KTV0</accession>
<comment type="caution">
    <text evidence="3">The sequence shown here is derived from an EMBL/GenBank/DDBJ whole genome shotgun (WGS) entry which is preliminary data.</text>
</comment>
<evidence type="ECO:0000313" key="3">
    <source>
        <dbReference type="EMBL" id="MCZ4222352.1"/>
    </source>
</evidence>
<keyword evidence="1" id="KW-1133">Transmembrane helix</keyword>
<dbReference type="PANTHER" id="PTHR34978">
    <property type="entry name" value="POSSIBLE SENSOR-TRANSDUCER PROTEIN BLAR"/>
    <property type="match status" value="1"/>
</dbReference>
<feature type="transmembrane region" description="Helical" evidence="1">
    <location>
        <begin position="221"/>
        <end position="244"/>
    </location>
</feature>
<dbReference type="InterPro" id="IPR052173">
    <property type="entry name" value="Beta-lactam_resp_regulator"/>
</dbReference>
<gene>
    <name evidence="3" type="ORF">O0931_03485</name>
</gene>
<feature type="transmembrane region" description="Helical" evidence="1">
    <location>
        <begin position="264"/>
        <end position="283"/>
    </location>
</feature>
<name>A0ABT4KTV0_9SPHI</name>